<gene>
    <name evidence="1" type="ORF">SLEP1_g24313</name>
</gene>
<proteinExistence type="predicted"/>
<protein>
    <submittedName>
        <fullName evidence="1">Uncharacterized protein</fullName>
    </submittedName>
</protein>
<evidence type="ECO:0000313" key="1">
    <source>
        <dbReference type="EMBL" id="GKV13283.1"/>
    </source>
</evidence>
<dbReference type="EMBL" id="BPVZ01000038">
    <property type="protein sequence ID" value="GKV13283.1"/>
    <property type="molecule type" value="Genomic_DNA"/>
</dbReference>
<sequence length="98" mass="11673">MAMETFDKRSKMVKMVMSFQNGFHKEFIPSSLLFLVFSYVLNSNLRFFEIHLGHRSYCLDNIVIIALGWLEWDLEAVIINVSPYPLPSTSYEWNYFFF</sequence>
<organism evidence="1 2">
    <name type="scientific">Rubroshorea leprosula</name>
    <dbReference type="NCBI Taxonomy" id="152421"/>
    <lineage>
        <taxon>Eukaryota</taxon>
        <taxon>Viridiplantae</taxon>
        <taxon>Streptophyta</taxon>
        <taxon>Embryophyta</taxon>
        <taxon>Tracheophyta</taxon>
        <taxon>Spermatophyta</taxon>
        <taxon>Magnoliopsida</taxon>
        <taxon>eudicotyledons</taxon>
        <taxon>Gunneridae</taxon>
        <taxon>Pentapetalae</taxon>
        <taxon>rosids</taxon>
        <taxon>malvids</taxon>
        <taxon>Malvales</taxon>
        <taxon>Dipterocarpaceae</taxon>
        <taxon>Rubroshorea</taxon>
    </lineage>
</organism>
<name>A0AAV5JF90_9ROSI</name>
<dbReference type="AlphaFoldDB" id="A0AAV5JF90"/>
<keyword evidence="2" id="KW-1185">Reference proteome</keyword>
<accession>A0AAV5JF90</accession>
<dbReference type="Proteomes" id="UP001054252">
    <property type="component" value="Unassembled WGS sequence"/>
</dbReference>
<reference evidence="1 2" key="1">
    <citation type="journal article" date="2021" name="Commun. Biol.">
        <title>The genome of Shorea leprosula (Dipterocarpaceae) highlights the ecological relevance of drought in aseasonal tropical rainforests.</title>
        <authorList>
            <person name="Ng K.K.S."/>
            <person name="Kobayashi M.J."/>
            <person name="Fawcett J.A."/>
            <person name="Hatakeyama M."/>
            <person name="Paape T."/>
            <person name="Ng C.H."/>
            <person name="Ang C.C."/>
            <person name="Tnah L.H."/>
            <person name="Lee C.T."/>
            <person name="Nishiyama T."/>
            <person name="Sese J."/>
            <person name="O'Brien M.J."/>
            <person name="Copetti D."/>
            <person name="Mohd Noor M.I."/>
            <person name="Ong R.C."/>
            <person name="Putra M."/>
            <person name="Sireger I.Z."/>
            <person name="Indrioko S."/>
            <person name="Kosugi Y."/>
            <person name="Izuno A."/>
            <person name="Isagi Y."/>
            <person name="Lee S.L."/>
            <person name="Shimizu K.K."/>
        </authorList>
    </citation>
    <scope>NUCLEOTIDE SEQUENCE [LARGE SCALE GENOMIC DNA]</scope>
    <source>
        <strain evidence="1">214</strain>
    </source>
</reference>
<evidence type="ECO:0000313" key="2">
    <source>
        <dbReference type="Proteomes" id="UP001054252"/>
    </source>
</evidence>
<comment type="caution">
    <text evidence="1">The sequence shown here is derived from an EMBL/GenBank/DDBJ whole genome shotgun (WGS) entry which is preliminary data.</text>
</comment>